<dbReference type="EMBL" id="JAGYWB010000010">
    <property type="protein sequence ID" value="KAI0507611.1"/>
    <property type="molecule type" value="Genomic_DNA"/>
</dbReference>
<dbReference type="SUPFAM" id="SSF52075">
    <property type="entry name" value="Outer arm dynein light chain 1"/>
    <property type="match status" value="1"/>
</dbReference>
<dbReference type="InterPro" id="IPR001611">
    <property type="entry name" value="Leu-rich_rpt"/>
</dbReference>
<dbReference type="SMART" id="SM00369">
    <property type="entry name" value="LRR_TYP"/>
    <property type="match status" value="3"/>
</dbReference>
<comment type="caution">
    <text evidence="4">The sequence shown here is derived from an EMBL/GenBank/DDBJ whole genome shotgun (WGS) entry which is preliminary data.</text>
</comment>
<feature type="compositionally biased region" description="Basic residues" evidence="3">
    <location>
        <begin position="574"/>
        <end position="583"/>
    </location>
</feature>
<evidence type="ECO:0008006" key="6">
    <source>
        <dbReference type="Google" id="ProtNLM"/>
    </source>
</evidence>
<keyword evidence="1" id="KW-0433">Leucine-rich repeat</keyword>
<sequence length="613" mass="67037">MAKFACLPSFSIVKKKKSKGISKAADGCKKGTSKCDLRVKPTDIFSTSPENGLNEHHLTFSNSFPSLEKATSITTMVLSDDSFARAEPTGEADYEGGDEHSEIQSMKRDYSDLDLQPKGEISSHGSNNDLNNYVFEKMEASKEIVAEAMMAPTASFGPPVLERSCSNIETRHAKQWRSSSYSSLQNLSGNGRVEMISETYSSPLSARTSCSADGVKLKRWPSSQVLPSRSKKVWWKLFLRSHSNLHKPQASRKLVSVLGAPNLKGGYTFDDHELCQKSNKWKKTVVHENQWSAFSLESSHVDRFNAWVNGLNDCSFIPVTVEDDCDGLENEQTADLQNLETVESSEKPCSNTNRRVAEEVAQANNIIQSLNTFSTVAHIPGSGLKVIPSISAFACLRTVNLSGNCIVNITPGSLPKSLHTLDLSRNSISTIEGLGNLERLRVLNLSYNRIAKISHGLSSCTLIKELYLGGNKISNVEGLHRLLKLTVLDLSFNKIITVKGLGQLVANYNSLLALNLLGNPILANIGDNQLRKAVLGLLPHVTYLNKQPIKPHKVREVVSEKVTKAALGDAAGSSKRKLTKRLSHGSGSLPKSKVTETSKHGKSRHSTSGNKLI</sequence>
<dbReference type="InterPro" id="IPR032675">
    <property type="entry name" value="LRR_dom_sf"/>
</dbReference>
<proteinExistence type="predicted"/>
<protein>
    <recommendedName>
        <fullName evidence="6">Outer arm dynein light chain 1 protein</fullName>
    </recommendedName>
</protein>
<evidence type="ECO:0000313" key="5">
    <source>
        <dbReference type="Proteomes" id="UP000829196"/>
    </source>
</evidence>
<reference evidence="4" key="1">
    <citation type="journal article" date="2022" name="Front. Genet.">
        <title>Chromosome-Scale Assembly of the Dendrobium nobile Genome Provides Insights Into the Molecular Mechanism of the Biosynthesis of the Medicinal Active Ingredient of Dendrobium.</title>
        <authorList>
            <person name="Xu Q."/>
            <person name="Niu S.-C."/>
            <person name="Li K.-L."/>
            <person name="Zheng P.-J."/>
            <person name="Zhang X.-J."/>
            <person name="Jia Y."/>
            <person name="Liu Y."/>
            <person name="Niu Y.-X."/>
            <person name="Yu L.-H."/>
            <person name="Chen D.-F."/>
            <person name="Zhang G.-Q."/>
        </authorList>
    </citation>
    <scope>NUCLEOTIDE SEQUENCE</scope>
    <source>
        <tissue evidence="4">Leaf</tissue>
    </source>
</reference>
<dbReference type="Gene3D" id="3.80.10.10">
    <property type="entry name" value="Ribonuclease Inhibitor"/>
    <property type="match status" value="2"/>
</dbReference>
<dbReference type="Pfam" id="PF13516">
    <property type="entry name" value="LRR_6"/>
    <property type="match status" value="1"/>
</dbReference>
<dbReference type="PROSITE" id="PS51450">
    <property type="entry name" value="LRR"/>
    <property type="match status" value="4"/>
</dbReference>
<accession>A0A8T3BA17</accession>
<dbReference type="PANTHER" id="PTHR15454:SF37">
    <property type="entry name" value="OUTER ARM DYNEIN LIGHT CHAIN 1 PROTEIN"/>
    <property type="match status" value="1"/>
</dbReference>
<evidence type="ECO:0000256" key="1">
    <source>
        <dbReference type="ARBA" id="ARBA00022614"/>
    </source>
</evidence>
<evidence type="ECO:0000313" key="4">
    <source>
        <dbReference type="EMBL" id="KAI0507611.1"/>
    </source>
</evidence>
<dbReference type="PANTHER" id="PTHR15454">
    <property type="entry name" value="NISCHARIN RELATED"/>
    <property type="match status" value="1"/>
</dbReference>
<evidence type="ECO:0000256" key="3">
    <source>
        <dbReference type="SAM" id="MobiDB-lite"/>
    </source>
</evidence>
<dbReference type="FunFam" id="3.80.10.10:FF:000320">
    <property type="entry name" value="Protein phosphatase 1 regulatory subunit pprA"/>
    <property type="match status" value="1"/>
</dbReference>
<feature type="region of interest" description="Disordered" evidence="3">
    <location>
        <begin position="569"/>
        <end position="613"/>
    </location>
</feature>
<dbReference type="InterPro" id="IPR003591">
    <property type="entry name" value="Leu-rich_rpt_typical-subtyp"/>
</dbReference>
<keyword evidence="5" id="KW-1185">Reference proteome</keyword>
<gene>
    <name evidence="4" type="ORF">KFK09_013737</name>
</gene>
<dbReference type="SMR" id="A0A8T3BA17"/>
<dbReference type="AlphaFoldDB" id="A0A8T3BA17"/>
<name>A0A8T3BA17_DENNO</name>
<keyword evidence="2" id="KW-0677">Repeat</keyword>
<dbReference type="Proteomes" id="UP000829196">
    <property type="component" value="Unassembled WGS sequence"/>
</dbReference>
<dbReference type="OrthoDB" id="1394818at2759"/>
<evidence type="ECO:0000256" key="2">
    <source>
        <dbReference type="ARBA" id="ARBA00022737"/>
    </source>
</evidence>
<dbReference type="GO" id="GO:0005737">
    <property type="term" value="C:cytoplasm"/>
    <property type="evidence" value="ECO:0007669"/>
    <property type="project" value="TreeGrafter"/>
</dbReference>
<dbReference type="SMART" id="SM00365">
    <property type="entry name" value="LRR_SD22"/>
    <property type="match status" value="4"/>
</dbReference>
<organism evidence="4 5">
    <name type="scientific">Dendrobium nobile</name>
    <name type="common">Orchid</name>
    <dbReference type="NCBI Taxonomy" id="94219"/>
    <lineage>
        <taxon>Eukaryota</taxon>
        <taxon>Viridiplantae</taxon>
        <taxon>Streptophyta</taxon>
        <taxon>Embryophyta</taxon>
        <taxon>Tracheophyta</taxon>
        <taxon>Spermatophyta</taxon>
        <taxon>Magnoliopsida</taxon>
        <taxon>Liliopsida</taxon>
        <taxon>Asparagales</taxon>
        <taxon>Orchidaceae</taxon>
        <taxon>Epidendroideae</taxon>
        <taxon>Malaxideae</taxon>
        <taxon>Dendrobiinae</taxon>
        <taxon>Dendrobium</taxon>
    </lineage>
</organism>
<dbReference type="Pfam" id="PF13855">
    <property type="entry name" value="LRR_8"/>
    <property type="match status" value="1"/>
</dbReference>